<name>A0AAN7UG48_9PEZI</name>
<dbReference type="InterPro" id="IPR029130">
    <property type="entry name" value="Acid_ceramidase_N"/>
</dbReference>
<dbReference type="EMBL" id="JAWHQM010000020">
    <property type="protein sequence ID" value="KAK5631705.1"/>
    <property type="molecule type" value="Genomic_DNA"/>
</dbReference>
<comment type="caution">
    <text evidence="2">The sequence shown here is derived from an EMBL/GenBank/DDBJ whole genome shotgun (WGS) entry which is preliminary data.</text>
</comment>
<feature type="domain" description="Acid ceramidase N-terminal" evidence="1">
    <location>
        <begin position="8"/>
        <end position="51"/>
    </location>
</feature>
<protein>
    <recommendedName>
        <fullName evidence="1">Acid ceramidase N-terminal domain-containing protein</fullName>
    </recommendedName>
</protein>
<evidence type="ECO:0000313" key="2">
    <source>
        <dbReference type="EMBL" id="KAK5631705.1"/>
    </source>
</evidence>
<dbReference type="Proteomes" id="UP001305414">
    <property type="component" value="Unassembled WGS sequence"/>
</dbReference>
<organism evidence="2 3">
    <name type="scientific">Xylaria bambusicola</name>
    <dbReference type="NCBI Taxonomy" id="326684"/>
    <lineage>
        <taxon>Eukaryota</taxon>
        <taxon>Fungi</taxon>
        <taxon>Dikarya</taxon>
        <taxon>Ascomycota</taxon>
        <taxon>Pezizomycotina</taxon>
        <taxon>Sordariomycetes</taxon>
        <taxon>Xylariomycetidae</taxon>
        <taxon>Xylariales</taxon>
        <taxon>Xylariaceae</taxon>
        <taxon>Xylaria</taxon>
    </lineage>
</organism>
<dbReference type="Pfam" id="PF15508">
    <property type="entry name" value="NAAA-beta"/>
    <property type="match status" value="1"/>
</dbReference>
<accession>A0AAN7UG48</accession>
<keyword evidence="3" id="KW-1185">Reference proteome</keyword>
<dbReference type="AlphaFoldDB" id="A0AAN7UG48"/>
<proteinExistence type="predicted"/>
<sequence length="74" mass="8220">MPATCGESVPRFTIDLAKPPSERYHEMVQVFGSHMRSLAGVLDGVLSTFIASTRPRPIAKGLSKICLRRVYDKE</sequence>
<evidence type="ECO:0000313" key="3">
    <source>
        <dbReference type="Proteomes" id="UP001305414"/>
    </source>
</evidence>
<reference evidence="2 3" key="1">
    <citation type="submission" date="2023-10" db="EMBL/GenBank/DDBJ databases">
        <title>Draft genome sequence of Xylaria bambusicola isolate GMP-LS, the root and basal stem rot pathogen of sugarcane in Indonesia.</title>
        <authorList>
            <person name="Selvaraj P."/>
            <person name="Muralishankar V."/>
            <person name="Muruganantham S."/>
            <person name="Sp S."/>
            <person name="Haryani S."/>
            <person name="Lau K.J.X."/>
            <person name="Naqvi N.I."/>
        </authorList>
    </citation>
    <scope>NUCLEOTIDE SEQUENCE [LARGE SCALE GENOMIC DNA]</scope>
    <source>
        <strain evidence="2">GMP-LS</strain>
    </source>
</reference>
<gene>
    <name evidence="2" type="ORF">RRF57_007419</name>
</gene>
<evidence type="ECO:0000259" key="1">
    <source>
        <dbReference type="Pfam" id="PF15508"/>
    </source>
</evidence>